<dbReference type="AlphaFoldDB" id="A0AAN6M2Z1"/>
<gene>
    <name evidence="1" type="ORF">GRF29_19g1417565</name>
</gene>
<evidence type="ECO:0000313" key="1">
    <source>
        <dbReference type="EMBL" id="KAK3214848.1"/>
    </source>
</evidence>
<dbReference type="Proteomes" id="UP001280581">
    <property type="component" value="Unassembled WGS sequence"/>
</dbReference>
<comment type="caution">
    <text evidence="1">The sequence shown here is derived from an EMBL/GenBank/DDBJ whole genome shotgun (WGS) entry which is preliminary data.</text>
</comment>
<name>A0AAN6M2Z1_9PLEO</name>
<reference evidence="1 2" key="1">
    <citation type="submission" date="2021-02" db="EMBL/GenBank/DDBJ databases">
        <title>Genome assembly of Pseudopithomyces chartarum.</title>
        <authorList>
            <person name="Jauregui R."/>
            <person name="Singh J."/>
            <person name="Voisey C."/>
        </authorList>
    </citation>
    <scope>NUCLEOTIDE SEQUENCE [LARGE SCALE GENOMIC DNA]</scope>
    <source>
        <strain evidence="1 2">AGR01</strain>
    </source>
</reference>
<sequence>MRLWPAHSPTALHNTSHLAVQRAGCRETRFHPLCLHACSPRPQCHTWTRPDRTASVVAAAAAAAVTAAAVTAVDIAAVSRCWGHDGAVPDLMASARLLAVSPSSPLPPWATKHQLAMSQRTGLAGPCLSTIGIFHRPPR</sequence>
<organism evidence="1 2">
    <name type="scientific">Pseudopithomyces chartarum</name>
    <dbReference type="NCBI Taxonomy" id="1892770"/>
    <lineage>
        <taxon>Eukaryota</taxon>
        <taxon>Fungi</taxon>
        <taxon>Dikarya</taxon>
        <taxon>Ascomycota</taxon>
        <taxon>Pezizomycotina</taxon>
        <taxon>Dothideomycetes</taxon>
        <taxon>Pleosporomycetidae</taxon>
        <taxon>Pleosporales</taxon>
        <taxon>Massarineae</taxon>
        <taxon>Didymosphaeriaceae</taxon>
        <taxon>Pseudopithomyces</taxon>
    </lineage>
</organism>
<protein>
    <submittedName>
        <fullName evidence="1">Uncharacterized protein</fullName>
    </submittedName>
</protein>
<proteinExistence type="predicted"/>
<dbReference type="EMBL" id="WVTA01000003">
    <property type="protein sequence ID" value="KAK3214848.1"/>
    <property type="molecule type" value="Genomic_DNA"/>
</dbReference>
<keyword evidence="2" id="KW-1185">Reference proteome</keyword>
<evidence type="ECO:0000313" key="2">
    <source>
        <dbReference type="Proteomes" id="UP001280581"/>
    </source>
</evidence>
<accession>A0AAN6M2Z1</accession>